<reference evidence="1 2" key="1">
    <citation type="submission" date="2015-01" db="EMBL/GenBank/DDBJ databases">
        <title>The Genome Sequence of Cryptococcus gattii Ram5.</title>
        <authorList>
            <consortium name="The Broad Institute Genomics Platform"/>
            <person name="Cuomo C."/>
            <person name="Litvintseva A."/>
            <person name="Chen Y."/>
            <person name="Heitman J."/>
            <person name="Sun S."/>
            <person name="Springer D."/>
            <person name="Dromer F."/>
            <person name="Young S."/>
            <person name="Zeng Q."/>
            <person name="Gargeya S."/>
            <person name="Abouelleil A."/>
            <person name="Alvarado L."/>
            <person name="Chapman S.B."/>
            <person name="Gainer-Dewar J."/>
            <person name="Goldberg J."/>
            <person name="Griggs A."/>
            <person name="Gujja S."/>
            <person name="Hansen M."/>
            <person name="Howarth C."/>
            <person name="Imamovic A."/>
            <person name="Larimer J."/>
            <person name="Murphy C."/>
            <person name="Naylor J."/>
            <person name="Pearson M."/>
            <person name="Priest M."/>
            <person name="Roberts A."/>
            <person name="Saif S."/>
            <person name="Shea T."/>
            <person name="Sykes S."/>
            <person name="Wortman J."/>
            <person name="Nusbaum C."/>
            <person name="Birren B."/>
        </authorList>
    </citation>
    <scope>NUCLEOTIDE SEQUENCE [LARGE SCALE GENOMIC DNA]</scope>
    <source>
        <strain evidence="1 2">Ram5</strain>
    </source>
</reference>
<dbReference type="AlphaFoldDB" id="A0A0D0U0S3"/>
<organism evidence="1 2">
    <name type="scientific">Cryptococcus deuterogattii Ram5</name>
    <dbReference type="NCBI Taxonomy" id="1296110"/>
    <lineage>
        <taxon>Eukaryota</taxon>
        <taxon>Fungi</taxon>
        <taxon>Dikarya</taxon>
        <taxon>Basidiomycota</taxon>
        <taxon>Agaricomycotina</taxon>
        <taxon>Tremellomycetes</taxon>
        <taxon>Tremellales</taxon>
        <taxon>Cryptococcaceae</taxon>
        <taxon>Cryptococcus</taxon>
        <taxon>Cryptococcus gattii species complex</taxon>
    </lineage>
</organism>
<gene>
    <name evidence="1" type="ORF">I313_01968</name>
</gene>
<keyword evidence="2" id="KW-1185">Reference proteome</keyword>
<protein>
    <submittedName>
        <fullName evidence="1">Uncharacterized protein</fullName>
    </submittedName>
</protein>
<sequence length="56" mass="6510">MPRILFIQQKYRTFLPTTTPVLNTLSVNQCQTPTGWEWGCYPVEWGSTLCPEGWYA</sequence>
<proteinExistence type="predicted"/>
<accession>A0A0D0U0S3</accession>
<evidence type="ECO:0000313" key="2">
    <source>
        <dbReference type="Proteomes" id="UP000053392"/>
    </source>
</evidence>
<evidence type="ECO:0000313" key="1">
    <source>
        <dbReference type="EMBL" id="KIR41808.1"/>
    </source>
</evidence>
<dbReference type="HOGENOM" id="CLU_3014090_0_0_1"/>
<name>A0A0D0U0S3_9TREE</name>
<dbReference type="EMBL" id="KN847899">
    <property type="protein sequence ID" value="KIR41808.1"/>
    <property type="molecule type" value="Genomic_DNA"/>
</dbReference>
<dbReference type="Proteomes" id="UP000053392">
    <property type="component" value="Unassembled WGS sequence"/>
</dbReference>